<keyword evidence="7" id="KW-1185">Reference proteome</keyword>
<evidence type="ECO:0000259" key="5">
    <source>
        <dbReference type="SMART" id="SM00903"/>
    </source>
</evidence>
<evidence type="ECO:0000256" key="2">
    <source>
        <dbReference type="ARBA" id="ARBA00022630"/>
    </source>
</evidence>
<dbReference type="GO" id="GO:0010181">
    <property type="term" value="F:FMN binding"/>
    <property type="evidence" value="ECO:0007669"/>
    <property type="project" value="InterPro"/>
</dbReference>
<dbReference type="RefSeq" id="WP_095506446.1">
    <property type="nucleotide sequence ID" value="NZ_BSNC01000003.1"/>
</dbReference>
<keyword evidence="2" id="KW-0285">Flavoprotein</keyword>
<comment type="cofactor">
    <cofactor evidence="1">
        <name>FMN</name>
        <dbReference type="ChEBI" id="CHEBI:58210"/>
    </cofactor>
</comment>
<dbReference type="Pfam" id="PF01613">
    <property type="entry name" value="Flavin_Reduct"/>
    <property type="match status" value="1"/>
</dbReference>
<dbReference type="PANTHER" id="PTHR33798:SF5">
    <property type="entry name" value="FLAVIN REDUCTASE LIKE DOMAIN-CONTAINING PROTEIN"/>
    <property type="match status" value="1"/>
</dbReference>
<dbReference type="SUPFAM" id="SSF50475">
    <property type="entry name" value="FMN-binding split barrel"/>
    <property type="match status" value="1"/>
</dbReference>
<feature type="domain" description="Flavin reductase like" evidence="5">
    <location>
        <begin position="21"/>
        <end position="178"/>
    </location>
</feature>
<dbReference type="Gene3D" id="2.30.110.10">
    <property type="entry name" value="Electron Transport, Fmn-binding Protein, Chain A"/>
    <property type="match status" value="1"/>
</dbReference>
<keyword evidence="3" id="KW-0288">FMN</keyword>
<dbReference type="Proteomes" id="UP001161422">
    <property type="component" value="Unassembled WGS sequence"/>
</dbReference>
<evidence type="ECO:0000256" key="1">
    <source>
        <dbReference type="ARBA" id="ARBA00001917"/>
    </source>
</evidence>
<proteinExistence type="inferred from homology"/>
<name>A0AA37RV85_9GAMM</name>
<dbReference type="InterPro" id="IPR012349">
    <property type="entry name" value="Split_barrel_FMN-bd"/>
</dbReference>
<dbReference type="SMART" id="SM00903">
    <property type="entry name" value="Flavin_Reduct"/>
    <property type="match status" value="1"/>
</dbReference>
<evidence type="ECO:0000313" key="6">
    <source>
        <dbReference type="EMBL" id="GLP95880.1"/>
    </source>
</evidence>
<sequence>MLIDFNQLSPNRIYHTMTQTLIPRPVAWVLSDNGEGEGQDRYNLAPFSYFTAVSSNPPLLMISVGKKPDGSPKDTIVNAKARKHLVIHIANKDLAAAVTESSRTREHGDSELSASQLATEAFGDFPLPRLADCKVAYACEVHKVEEIGETPQTLIFAEVKKVYIDDSVVISDDKGRMKINAQGVDAIGRLGGNEYAALGEVIDVPRPK</sequence>
<dbReference type="AlphaFoldDB" id="A0AA37RV85"/>
<reference evidence="6" key="1">
    <citation type="journal article" date="2014" name="Int. J. Syst. Evol. Microbiol.">
        <title>Complete genome sequence of Corynebacterium casei LMG S-19264T (=DSM 44701T), isolated from a smear-ripened cheese.</title>
        <authorList>
            <consortium name="US DOE Joint Genome Institute (JGI-PGF)"/>
            <person name="Walter F."/>
            <person name="Albersmeier A."/>
            <person name="Kalinowski J."/>
            <person name="Ruckert C."/>
        </authorList>
    </citation>
    <scope>NUCLEOTIDE SEQUENCE</scope>
    <source>
        <strain evidence="6">NBRC 101628</strain>
    </source>
</reference>
<reference evidence="6" key="2">
    <citation type="submission" date="2023-01" db="EMBL/GenBank/DDBJ databases">
        <title>Draft genome sequence of Paraferrimonas sedimenticola strain NBRC 101628.</title>
        <authorList>
            <person name="Sun Q."/>
            <person name="Mori K."/>
        </authorList>
    </citation>
    <scope>NUCLEOTIDE SEQUENCE</scope>
    <source>
        <strain evidence="6">NBRC 101628</strain>
    </source>
</reference>
<dbReference type="PANTHER" id="PTHR33798">
    <property type="entry name" value="FLAVOPROTEIN OXYGENASE"/>
    <property type="match status" value="1"/>
</dbReference>
<protein>
    <recommendedName>
        <fullName evidence="5">Flavin reductase like domain-containing protein</fullName>
    </recommendedName>
</protein>
<dbReference type="InterPro" id="IPR002563">
    <property type="entry name" value="Flavin_Rdtase-like_dom"/>
</dbReference>
<organism evidence="6 7">
    <name type="scientific">Paraferrimonas sedimenticola</name>
    <dbReference type="NCBI Taxonomy" id="375674"/>
    <lineage>
        <taxon>Bacteria</taxon>
        <taxon>Pseudomonadati</taxon>
        <taxon>Pseudomonadota</taxon>
        <taxon>Gammaproteobacteria</taxon>
        <taxon>Alteromonadales</taxon>
        <taxon>Ferrimonadaceae</taxon>
        <taxon>Paraferrimonas</taxon>
    </lineage>
</organism>
<dbReference type="EMBL" id="BSNC01000003">
    <property type="protein sequence ID" value="GLP95880.1"/>
    <property type="molecule type" value="Genomic_DNA"/>
</dbReference>
<evidence type="ECO:0000256" key="4">
    <source>
        <dbReference type="ARBA" id="ARBA00038054"/>
    </source>
</evidence>
<comment type="caution">
    <text evidence="6">The sequence shown here is derived from an EMBL/GenBank/DDBJ whole genome shotgun (WGS) entry which is preliminary data.</text>
</comment>
<comment type="similarity">
    <text evidence="4">Belongs to the flavoredoxin family.</text>
</comment>
<accession>A0AA37RV85</accession>
<evidence type="ECO:0000313" key="7">
    <source>
        <dbReference type="Proteomes" id="UP001161422"/>
    </source>
</evidence>
<gene>
    <name evidence="6" type="ORF">GCM10007895_11860</name>
</gene>
<evidence type="ECO:0000256" key="3">
    <source>
        <dbReference type="ARBA" id="ARBA00022643"/>
    </source>
</evidence>
<dbReference type="GO" id="GO:0016646">
    <property type="term" value="F:oxidoreductase activity, acting on the CH-NH group of donors, NAD or NADP as acceptor"/>
    <property type="evidence" value="ECO:0007669"/>
    <property type="project" value="UniProtKB-ARBA"/>
</dbReference>